<comment type="caution">
    <text evidence="1">The sequence shown here is derived from an EMBL/GenBank/DDBJ whole genome shotgun (WGS) entry which is preliminary data.</text>
</comment>
<dbReference type="PROSITE" id="PS51257">
    <property type="entry name" value="PROKAR_LIPOPROTEIN"/>
    <property type="match status" value="1"/>
</dbReference>
<reference evidence="1 2" key="1">
    <citation type="submission" date="2019-03" db="EMBL/GenBank/DDBJ databases">
        <title>Freshwater and sediment microbial communities from various areas in North America, analyzing microbe dynamics in response to fracking.</title>
        <authorList>
            <person name="Lamendella R."/>
        </authorList>
    </citation>
    <scope>NUCLEOTIDE SEQUENCE [LARGE SCALE GENOMIC DNA]</scope>
    <source>
        <strain evidence="1 2">114D</strain>
    </source>
</reference>
<protein>
    <submittedName>
        <fullName evidence="1">Lysophospholipase L1-like esterase</fullName>
    </submittedName>
</protein>
<dbReference type="AlphaFoldDB" id="A0A4R6GUC8"/>
<sequence>MIDVKKEMNSIFLLLLASILSLSCTTEQESQTRNQVKKILILGNSIVEHPASPTIGWNHDWGMAASAKDSDFVHRLEVLIHTVNPSIQVDWKSISAFERNYDNYDLSELSGYRDFDMIILKISENVKHAQGMEESFLNHYNLLVNYLNPNGSSVVIISEGFWPTPVNEIIKRYAQKKDFPFIRLSDLFSDDESNSAKGMFEHEGVSNHPSDKGMRNIATRIWEVVKAYL</sequence>
<name>A0A4R6GUC8_9BACT</name>
<dbReference type="Gene3D" id="3.40.50.1110">
    <property type="entry name" value="SGNH hydrolase"/>
    <property type="match status" value="1"/>
</dbReference>
<gene>
    <name evidence="1" type="ORF">DET52_107183</name>
</gene>
<evidence type="ECO:0000313" key="1">
    <source>
        <dbReference type="EMBL" id="TDN99051.1"/>
    </source>
</evidence>
<dbReference type="EMBL" id="SNWI01000007">
    <property type="protein sequence ID" value="TDN99051.1"/>
    <property type="molecule type" value="Genomic_DNA"/>
</dbReference>
<evidence type="ECO:0000313" key="2">
    <source>
        <dbReference type="Proteomes" id="UP000294848"/>
    </source>
</evidence>
<dbReference type="Proteomes" id="UP000294848">
    <property type="component" value="Unassembled WGS sequence"/>
</dbReference>
<accession>A0A4R6GUC8</accession>
<dbReference type="InterPro" id="IPR036514">
    <property type="entry name" value="SGNH_hydro_sf"/>
</dbReference>
<dbReference type="SUPFAM" id="SSF52266">
    <property type="entry name" value="SGNH hydrolase"/>
    <property type="match status" value="1"/>
</dbReference>
<dbReference type="GO" id="GO:0016788">
    <property type="term" value="F:hydrolase activity, acting on ester bonds"/>
    <property type="evidence" value="ECO:0007669"/>
    <property type="project" value="UniProtKB-ARBA"/>
</dbReference>
<organism evidence="1 2">
    <name type="scientific">Sunxiuqinia elliptica</name>
    <dbReference type="NCBI Taxonomy" id="655355"/>
    <lineage>
        <taxon>Bacteria</taxon>
        <taxon>Pseudomonadati</taxon>
        <taxon>Bacteroidota</taxon>
        <taxon>Bacteroidia</taxon>
        <taxon>Marinilabiliales</taxon>
        <taxon>Prolixibacteraceae</taxon>
        <taxon>Sunxiuqinia</taxon>
    </lineage>
</organism>
<proteinExistence type="predicted"/>